<organism evidence="2 3">
    <name type="scientific">Stylonychia lemnae</name>
    <name type="common">Ciliate</name>
    <dbReference type="NCBI Taxonomy" id="5949"/>
    <lineage>
        <taxon>Eukaryota</taxon>
        <taxon>Sar</taxon>
        <taxon>Alveolata</taxon>
        <taxon>Ciliophora</taxon>
        <taxon>Intramacronucleata</taxon>
        <taxon>Spirotrichea</taxon>
        <taxon>Stichotrichia</taxon>
        <taxon>Sporadotrichida</taxon>
        <taxon>Oxytrichidae</taxon>
        <taxon>Stylonychinae</taxon>
        <taxon>Stylonychia</taxon>
    </lineage>
</organism>
<name>A0A078B294_STYLE</name>
<evidence type="ECO:0000313" key="2">
    <source>
        <dbReference type="EMBL" id="CDW87578.1"/>
    </source>
</evidence>
<protein>
    <submittedName>
        <fullName evidence="2">Uncharacterized protein</fullName>
    </submittedName>
</protein>
<feature type="region of interest" description="Disordered" evidence="1">
    <location>
        <begin position="663"/>
        <end position="700"/>
    </location>
</feature>
<evidence type="ECO:0000256" key="1">
    <source>
        <dbReference type="SAM" id="MobiDB-lite"/>
    </source>
</evidence>
<keyword evidence="3" id="KW-1185">Reference proteome</keyword>
<dbReference type="EMBL" id="CCKQ01015742">
    <property type="protein sequence ID" value="CDW87578.1"/>
    <property type="molecule type" value="Genomic_DNA"/>
</dbReference>
<accession>A0A078B294</accession>
<reference evidence="2 3" key="1">
    <citation type="submission" date="2014-06" db="EMBL/GenBank/DDBJ databases">
        <authorList>
            <person name="Swart Estienne"/>
        </authorList>
    </citation>
    <scope>NUCLEOTIDE SEQUENCE [LARGE SCALE GENOMIC DNA]</scope>
    <source>
        <strain evidence="2 3">130c</strain>
    </source>
</reference>
<feature type="region of interest" description="Disordered" evidence="1">
    <location>
        <begin position="787"/>
        <end position="817"/>
    </location>
</feature>
<dbReference type="AlphaFoldDB" id="A0A078B294"/>
<feature type="compositionally biased region" description="Low complexity" evidence="1">
    <location>
        <begin position="796"/>
        <end position="817"/>
    </location>
</feature>
<gene>
    <name evidence="2" type="primary">Contig13317.g14208</name>
    <name evidence="2" type="ORF">STYLEM_16684</name>
</gene>
<dbReference type="Proteomes" id="UP000039865">
    <property type="component" value="Unassembled WGS sequence"/>
</dbReference>
<proteinExistence type="predicted"/>
<evidence type="ECO:0000313" key="3">
    <source>
        <dbReference type="Proteomes" id="UP000039865"/>
    </source>
</evidence>
<feature type="compositionally biased region" description="Polar residues" evidence="1">
    <location>
        <begin position="684"/>
        <end position="700"/>
    </location>
</feature>
<dbReference type="InParanoid" id="A0A078B294"/>
<sequence>MTLNLDEVVLRRLKSEIELEIVKRLDSKLIEYKDAISNEYVMRNQQKNRDLEEIKSQLFYDMDQISNFMMLSELHKQGYSTVEEFVQSLNSDTITMCKSYVNEQLDAQHNMTVNKFDTFSKEQQIIKSQVELLKDLRFQMSTMNQKLEEKASFQNLRNIEFQLSEYVKIYTLTAIEEDIRQKVDSKEFYRLKEEFQDANSQIQHILRINKTYEETQNQLDTSLKDSYVSIEKKLASLEIDMKRNDYDLQAKTTSIRDSLINYKKEVEQRFNEERFQIMQCVKITEFERLKDSLERYAPLAEVYQLRAESIPVIKKFRLEVEQFKDTYEQVREMIRRFDEIISEKASKSSLLELEFDIGQNYVKKKYWDKLQEQIQASVNQQQDMVKLMQNNVSSFEGLMEDKIQHQVKRFIQKAMIDYERVLNAFQKFFDHEELQKVLDGKANLSLIQNLDEIKASKAQVSNCYKILEQMHDRIRQISILMVETAKTIQPQKNSNNFEKTESLNSKIARRDYLLRLSKLTAQWIEELEFFPLPPDAEPYQFKQRVKSSQVSARRNLSDGINDQQQSSMSQIEKIYKKMNENSKSDLPVNLQIWKRQFALRSQNGRSRLNRKQILQQDGSDQFSNTQSFAQNITTNLTQNQHQINIFGHKKSLQDHKNKSNFSLTLSLNHSPTNDDENRVKHNKTQNMPSSGNNGKKQSGPKNVHHIVIADNNFNINNVTSATPTKNSYRHGSSNPQLEKEITQVSKRIGSMNDKQLRDIIKINESDQKLFSKRKNDLDFKKLMSQMGQEKSYKMRNNTNSQNSSKSKIQLSQLDQIK</sequence>